<dbReference type="EMBL" id="JWZT01000358">
    <property type="protein sequence ID" value="KII74592.1"/>
    <property type="molecule type" value="Genomic_DNA"/>
</dbReference>
<name>A0A0C2NKT2_THEKT</name>
<comment type="caution">
    <text evidence="1">The sequence shown here is derived from an EMBL/GenBank/DDBJ whole genome shotgun (WGS) entry which is preliminary data.</text>
</comment>
<protein>
    <submittedName>
        <fullName evidence="1">Uncharacterized protein</fullName>
    </submittedName>
</protein>
<dbReference type="Proteomes" id="UP000031668">
    <property type="component" value="Unassembled WGS sequence"/>
</dbReference>
<dbReference type="AlphaFoldDB" id="A0A0C2NKT2"/>
<accession>A0A0C2NKT2</accession>
<evidence type="ECO:0000313" key="2">
    <source>
        <dbReference type="Proteomes" id="UP000031668"/>
    </source>
</evidence>
<keyword evidence="2" id="KW-1185">Reference proteome</keyword>
<sequence length="101" mass="12017">MRYPFQIFSKLGKCRGLYSTFRNVTFKVTHIKICNSQIFKRFLQSLTEILDTDEEFTTQNRMDNVRFHHANLEILIPTHITYTSSRDTVPSLTHMNKFSLR</sequence>
<organism evidence="1 2">
    <name type="scientific">Thelohanellus kitauei</name>
    <name type="common">Myxosporean</name>
    <dbReference type="NCBI Taxonomy" id="669202"/>
    <lineage>
        <taxon>Eukaryota</taxon>
        <taxon>Metazoa</taxon>
        <taxon>Cnidaria</taxon>
        <taxon>Myxozoa</taxon>
        <taxon>Myxosporea</taxon>
        <taxon>Bivalvulida</taxon>
        <taxon>Platysporina</taxon>
        <taxon>Myxobolidae</taxon>
        <taxon>Thelohanellus</taxon>
    </lineage>
</organism>
<gene>
    <name evidence="1" type="ORF">RF11_16202</name>
</gene>
<reference evidence="1 2" key="1">
    <citation type="journal article" date="2014" name="Genome Biol. Evol.">
        <title>The genome of the myxosporean Thelohanellus kitauei shows adaptations to nutrient acquisition within its fish host.</title>
        <authorList>
            <person name="Yang Y."/>
            <person name="Xiong J."/>
            <person name="Zhou Z."/>
            <person name="Huo F."/>
            <person name="Miao W."/>
            <person name="Ran C."/>
            <person name="Liu Y."/>
            <person name="Zhang J."/>
            <person name="Feng J."/>
            <person name="Wang M."/>
            <person name="Wang M."/>
            <person name="Wang L."/>
            <person name="Yao B."/>
        </authorList>
    </citation>
    <scope>NUCLEOTIDE SEQUENCE [LARGE SCALE GENOMIC DNA]</scope>
    <source>
        <strain evidence="1">Wuqing</strain>
    </source>
</reference>
<proteinExistence type="predicted"/>
<evidence type="ECO:0000313" key="1">
    <source>
        <dbReference type="EMBL" id="KII74592.1"/>
    </source>
</evidence>